<sequence>MDIVMTYLNIVSTGRSRTLPIIVGIIVILSLSESESVAPLRLEMFFD</sequence>
<dbReference type="AlphaFoldDB" id="A0A1J8R549"/>
<accession>A0A1J8R549</accession>
<gene>
    <name evidence="1" type="ORF">AZE42_11237</name>
</gene>
<evidence type="ECO:0000313" key="2">
    <source>
        <dbReference type="Proteomes" id="UP000183567"/>
    </source>
</evidence>
<keyword evidence="2" id="KW-1185">Reference proteome</keyword>
<protein>
    <submittedName>
        <fullName evidence="1">Uncharacterized protein</fullName>
    </submittedName>
</protein>
<dbReference type="EMBL" id="LVVM01001210">
    <property type="protein sequence ID" value="OJA19036.1"/>
    <property type="molecule type" value="Genomic_DNA"/>
</dbReference>
<organism evidence="1 2">
    <name type="scientific">Rhizopogon vesiculosus</name>
    <dbReference type="NCBI Taxonomy" id="180088"/>
    <lineage>
        <taxon>Eukaryota</taxon>
        <taxon>Fungi</taxon>
        <taxon>Dikarya</taxon>
        <taxon>Basidiomycota</taxon>
        <taxon>Agaricomycotina</taxon>
        <taxon>Agaricomycetes</taxon>
        <taxon>Agaricomycetidae</taxon>
        <taxon>Boletales</taxon>
        <taxon>Suillineae</taxon>
        <taxon>Rhizopogonaceae</taxon>
        <taxon>Rhizopogon</taxon>
    </lineage>
</organism>
<evidence type="ECO:0000313" key="1">
    <source>
        <dbReference type="EMBL" id="OJA19036.1"/>
    </source>
</evidence>
<comment type="caution">
    <text evidence="1">The sequence shown here is derived from an EMBL/GenBank/DDBJ whole genome shotgun (WGS) entry which is preliminary data.</text>
</comment>
<name>A0A1J8R549_9AGAM</name>
<dbReference type="Proteomes" id="UP000183567">
    <property type="component" value="Unassembled WGS sequence"/>
</dbReference>
<reference evidence="1 2" key="1">
    <citation type="submission" date="2016-03" db="EMBL/GenBank/DDBJ databases">
        <title>Comparative genomics of the ectomycorrhizal sister species Rhizopogon vinicolor and Rhizopogon vesiculosus (Basidiomycota: Boletales) reveals a divergence of the mating type B locus.</title>
        <authorList>
            <person name="Mujic A.B."/>
            <person name="Kuo A."/>
            <person name="Tritt A."/>
            <person name="Lipzen A."/>
            <person name="Chen C."/>
            <person name="Johnson J."/>
            <person name="Sharma A."/>
            <person name="Barry K."/>
            <person name="Grigoriev I.V."/>
            <person name="Spatafora J.W."/>
        </authorList>
    </citation>
    <scope>NUCLEOTIDE SEQUENCE [LARGE SCALE GENOMIC DNA]</scope>
    <source>
        <strain evidence="1 2">AM-OR11-056</strain>
    </source>
</reference>
<proteinExistence type="predicted"/>